<protein>
    <submittedName>
        <fullName evidence="2">Uncharacterized protein</fullName>
    </submittedName>
</protein>
<accession>A0A0U3SXR6</accession>
<feature type="transmembrane region" description="Helical" evidence="1">
    <location>
        <begin position="7"/>
        <end position="24"/>
    </location>
</feature>
<dbReference type="AlphaFoldDB" id="A0A0U3SXR6"/>
<dbReference type="PATRIC" id="fig|2041.4.peg.161"/>
<reference evidence="2 3" key="1">
    <citation type="journal article" date="1991" name="Int. J. Syst. Bacteriol.">
        <title>Description of the erythromycin-producing bacterium Arthrobacter sp. strain NRRL B-3381 as Aeromicrobium erythreum gen. nov., sp. nov.</title>
        <authorList>
            <person name="Miller E.S."/>
            <person name="Woese C.R."/>
            <person name="Brenner S."/>
        </authorList>
    </citation>
    <scope>NUCLEOTIDE SEQUENCE [LARGE SCALE GENOMIC DNA]</scope>
    <source>
        <strain evidence="2 3">AR18</strain>
    </source>
</reference>
<keyword evidence="1" id="KW-0472">Membrane</keyword>
<dbReference type="Proteomes" id="UP000067689">
    <property type="component" value="Chromosome"/>
</dbReference>
<keyword evidence="3" id="KW-1185">Reference proteome</keyword>
<evidence type="ECO:0000313" key="3">
    <source>
        <dbReference type="Proteomes" id="UP000067689"/>
    </source>
</evidence>
<dbReference type="RefSeq" id="WP_144433614.1">
    <property type="nucleotide sequence ID" value="NZ_CP011502.1"/>
</dbReference>
<keyword evidence="1" id="KW-0812">Transmembrane</keyword>
<dbReference type="STRING" id="2041.AERYTH_00795"/>
<feature type="transmembrane region" description="Helical" evidence="1">
    <location>
        <begin position="30"/>
        <end position="59"/>
    </location>
</feature>
<proteinExistence type="predicted"/>
<feature type="transmembrane region" description="Helical" evidence="1">
    <location>
        <begin position="109"/>
        <end position="129"/>
    </location>
</feature>
<dbReference type="OrthoDB" id="4559029at2"/>
<organism evidence="2 3">
    <name type="scientific">Aeromicrobium erythreum</name>
    <dbReference type="NCBI Taxonomy" id="2041"/>
    <lineage>
        <taxon>Bacteria</taxon>
        <taxon>Bacillati</taxon>
        <taxon>Actinomycetota</taxon>
        <taxon>Actinomycetes</taxon>
        <taxon>Propionibacteriales</taxon>
        <taxon>Nocardioidaceae</taxon>
        <taxon>Aeromicrobium</taxon>
    </lineage>
</organism>
<keyword evidence="1" id="KW-1133">Transmembrane helix</keyword>
<name>A0A0U3SXR6_9ACTN</name>
<dbReference type="KEGG" id="aer:AERYTH_00795"/>
<sequence length="140" mass="14227">MRVARLLLALPGVAAIVWGVLLLLDRPDGLVSVLVWAGGAVLVHDLVVAPLTVVVGLALGRVLPPSTRAPALLLLAGWALVTVAVANVLSGQGGKPDNPTLLTGDYGLAWGVATVLVALAVGALVVVGVRQERRRTSAPS</sequence>
<dbReference type="EMBL" id="CP011502">
    <property type="protein sequence ID" value="ALX03338.1"/>
    <property type="molecule type" value="Genomic_DNA"/>
</dbReference>
<feature type="transmembrane region" description="Helical" evidence="1">
    <location>
        <begin position="71"/>
        <end position="89"/>
    </location>
</feature>
<evidence type="ECO:0000256" key="1">
    <source>
        <dbReference type="SAM" id="Phobius"/>
    </source>
</evidence>
<evidence type="ECO:0000313" key="2">
    <source>
        <dbReference type="EMBL" id="ALX03338.1"/>
    </source>
</evidence>
<gene>
    <name evidence="2" type="ORF">AERYTH_00795</name>
</gene>